<dbReference type="RefSeq" id="WP_108915421.1">
    <property type="nucleotide sequence ID" value="NZ_BGJY01000001.1"/>
</dbReference>
<comment type="caution">
    <text evidence="1">The sequence shown here is derived from an EMBL/GenBank/DDBJ whole genome shotgun (WGS) entry which is preliminary data.</text>
</comment>
<reference evidence="2 4" key="3">
    <citation type="submission" date="2019-07" db="EMBL/GenBank/DDBJ databases">
        <title>Ln-dependent methylotrophs.</title>
        <authorList>
            <person name="Tani A."/>
        </authorList>
    </citation>
    <scope>NUCLEOTIDE SEQUENCE [LARGE SCALE GENOMIC DNA]</scope>
    <source>
        <strain evidence="2 4">SM89A</strain>
    </source>
</reference>
<evidence type="ECO:0000313" key="3">
    <source>
        <dbReference type="Proteomes" id="UP000245137"/>
    </source>
</evidence>
<proteinExistence type="predicted"/>
<keyword evidence="3" id="KW-1185">Reference proteome</keyword>
<dbReference type="EMBL" id="PUIV01000001">
    <property type="protein sequence ID" value="PWB95744.1"/>
    <property type="molecule type" value="Genomic_DNA"/>
</dbReference>
<evidence type="ECO:0000313" key="2">
    <source>
        <dbReference type="EMBL" id="TRL34495.1"/>
    </source>
</evidence>
<sequence length="77" mass="8330">MSDAYIIELGEEAVGVIARDANGYRFYAAKQSFRPLEGRLFQSAETARNAALELRRDAPPRVSALTSLALVAEQGCG</sequence>
<dbReference type="Proteomes" id="UP000245137">
    <property type="component" value="Unassembled WGS sequence"/>
</dbReference>
<protein>
    <submittedName>
        <fullName evidence="1">Uncharacterized protein</fullName>
    </submittedName>
</protein>
<dbReference type="Proteomes" id="UP000316781">
    <property type="component" value="Unassembled WGS sequence"/>
</dbReference>
<reference evidence="1" key="2">
    <citation type="submission" date="2018-02" db="EMBL/GenBank/DDBJ databases">
        <authorList>
            <person name="Cohen D.B."/>
            <person name="Kent A.D."/>
        </authorList>
    </citation>
    <scope>NUCLEOTIDE SEQUENCE</scope>
    <source>
        <strain evidence="1">DSM 17706</strain>
    </source>
</reference>
<name>A0A2U1SVU7_METSR</name>
<reference evidence="1 3" key="1">
    <citation type="journal article" date="2018" name="Appl. Microbiol. Biotechnol.">
        <title>Co-cultivation of the strictly anaerobic methanogen Methanosarcina barkeri with aerobic methanotrophs in an oxygen-limited membrane bioreactor.</title>
        <authorList>
            <person name="In 't Zandt M.H."/>
            <person name="van den Bosch T.J.M."/>
            <person name="Rijkers R."/>
            <person name="van Kessel M.A.H.J."/>
            <person name="Jetten M.S.M."/>
            <person name="Welte C.U."/>
        </authorList>
    </citation>
    <scope>NUCLEOTIDE SEQUENCE [LARGE SCALE GENOMIC DNA]</scope>
    <source>
        <strain evidence="1 3">DSM 17706</strain>
    </source>
</reference>
<evidence type="ECO:0000313" key="1">
    <source>
        <dbReference type="EMBL" id="PWB95744.1"/>
    </source>
</evidence>
<dbReference type="EMBL" id="VJMF01000038">
    <property type="protein sequence ID" value="TRL34495.1"/>
    <property type="molecule type" value="Genomic_DNA"/>
</dbReference>
<accession>A0A2U1SVU7</accession>
<dbReference type="AlphaFoldDB" id="A0A2U1SVU7"/>
<dbReference type="OrthoDB" id="7584850at2"/>
<organism evidence="1 3">
    <name type="scientific">Methylosinus sporium</name>
    <dbReference type="NCBI Taxonomy" id="428"/>
    <lineage>
        <taxon>Bacteria</taxon>
        <taxon>Pseudomonadati</taxon>
        <taxon>Pseudomonadota</taxon>
        <taxon>Alphaproteobacteria</taxon>
        <taxon>Hyphomicrobiales</taxon>
        <taxon>Methylocystaceae</taxon>
        <taxon>Methylosinus</taxon>
    </lineage>
</organism>
<gene>
    <name evidence="1" type="ORF">C5689_01155</name>
    <name evidence="2" type="ORF">FM996_09590</name>
</gene>
<evidence type="ECO:0000313" key="4">
    <source>
        <dbReference type="Proteomes" id="UP000316781"/>
    </source>
</evidence>